<name>A0A087VV63_9BIFI</name>
<evidence type="ECO:0000256" key="5">
    <source>
        <dbReference type="ARBA" id="ARBA00023295"/>
    </source>
</evidence>
<dbReference type="Pfam" id="PF08533">
    <property type="entry name" value="Glyco_hydro_42C"/>
    <property type="match status" value="1"/>
</dbReference>
<evidence type="ECO:0000256" key="2">
    <source>
        <dbReference type="ARBA" id="ARBA00005940"/>
    </source>
</evidence>
<dbReference type="CDD" id="cd03143">
    <property type="entry name" value="A4_beta-galactosidase_middle_domain"/>
    <property type="match status" value="1"/>
</dbReference>
<evidence type="ECO:0000256" key="8">
    <source>
        <dbReference type="PIRSR" id="PIRSR001084-2"/>
    </source>
</evidence>
<dbReference type="InterPro" id="IPR029062">
    <property type="entry name" value="Class_I_gatase-like"/>
</dbReference>
<gene>
    <name evidence="12" type="ORF">BINDI_0968</name>
</gene>
<feature type="domain" description="Beta-galactosidase trimerisation" evidence="10">
    <location>
        <begin position="415"/>
        <end position="624"/>
    </location>
</feature>
<feature type="binding site" evidence="8">
    <location>
        <position position="124"/>
    </location>
    <ligand>
        <name>substrate</name>
    </ligand>
</feature>
<dbReference type="SUPFAM" id="SSF52317">
    <property type="entry name" value="Class I glutamine amidotransferase-like"/>
    <property type="match status" value="1"/>
</dbReference>
<evidence type="ECO:0000259" key="9">
    <source>
        <dbReference type="Pfam" id="PF02449"/>
    </source>
</evidence>
<evidence type="ECO:0000313" key="12">
    <source>
        <dbReference type="EMBL" id="AIC92232.1"/>
    </source>
</evidence>
<dbReference type="PIRSF" id="PIRSF001084">
    <property type="entry name" value="B-galactosidase"/>
    <property type="match status" value="1"/>
</dbReference>
<feature type="binding site" evidence="8">
    <location>
        <position position="162"/>
    </location>
    <ligand>
        <name>substrate</name>
    </ligand>
</feature>
<evidence type="ECO:0000259" key="11">
    <source>
        <dbReference type="Pfam" id="PF08533"/>
    </source>
</evidence>
<sequence length="702" mass="79589">MSKPERRPYRWPSHLKKQASKLWYGCDYNPDQWPEEVWDEDIRLMNQAGVNVVALAVFSWSRIEPSEGVFDFDWLDRIIAKLGKAGIGVNLASATASPPAWLTQSHPEILWKDERGDTVWPGARQHWRPTSPVFRTYALKLCKAMAEHYKDNPYVVAWHVGNEYGCHNRFDYSDDAMRAFQRWCKHRYGTIDAVNEAWGTSFWAQRLNDFSQILPPRYIGEGNFQNPGRLLDFERFSSDALKEFFMAERDTLAKITPDIPLTTNFMVSSEGFIMDYDDWGPQVDFVSNDHYFMPGESHLDELTYSSGLVDSIARRKPWWLMEHSTSAVNWRPINFRKEPGQLVRDALAHLSLGADAICYFQWRQSQSGAEKFHSAMVPHAGEDSQVFRDVCELGNDLVGFSDAGLAGTVLDKSPVAVVLDYESEWASKHSSVPSKNVSHGTEPLDWYRALLDLGIRADVVPVRSDWDTYPLVVLPSLYLLSRENSERLHDYVAKGGKVIVTYLSGISDAHDRIWLGGYPGSIRDLLGIKIEEFAPMDQHVEGGMDHLDLTNGTVAHDWADVIASISDDTRILARYQADSWTGMDGIPALTLHDWKQGKAAYLGCRLGREGLKKTLPELLKALKVEGLQEADEARGDVLRVERVSEDGRNRFVFLFNRSHHQVQVDREGSVLAASLAWEDTDAKTATLDVNGVLVEKVVTRRH</sequence>
<dbReference type="Gene3D" id="3.40.50.880">
    <property type="match status" value="1"/>
</dbReference>
<evidence type="ECO:0000256" key="1">
    <source>
        <dbReference type="ARBA" id="ARBA00001412"/>
    </source>
</evidence>
<dbReference type="Gene3D" id="2.60.40.1180">
    <property type="entry name" value="Golgi alpha-mannosidase II"/>
    <property type="match status" value="1"/>
</dbReference>
<keyword evidence="13" id="KW-1185">Reference proteome</keyword>
<dbReference type="Gene3D" id="3.20.20.80">
    <property type="entry name" value="Glycosidases"/>
    <property type="match status" value="1"/>
</dbReference>
<feature type="active site" description="Nucleophile" evidence="7">
    <location>
        <position position="322"/>
    </location>
</feature>
<dbReference type="InterPro" id="IPR013529">
    <property type="entry name" value="Glyco_hydro_42_N"/>
</dbReference>
<comment type="similarity">
    <text evidence="2 6">Belongs to the glycosyl hydrolase 42 family.</text>
</comment>
<dbReference type="PANTHER" id="PTHR36447">
    <property type="entry name" value="BETA-GALACTOSIDASE GANA"/>
    <property type="match status" value="1"/>
</dbReference>
<evidence type="ECO:0000259" key="10">
    <source>
        <dbReference type="Pfam" id="PF08532"/>
    </source>
</evidence>
<feature type="active site" description="Proton donor" evidence="7">
    <location>
        <position position="163"/>
    </location>
</feature>
<dbReference type="EC" id="3.2.1.23" evidence="3 6"/>
<dbReference type="OrthoDB" id="9800974at2"/>
<dbReference type="EMBL" id="CP006018">
    <property type="protein sequence ID" value="AIC92232.1"/>
    <property type="molecule type" value="Genomic_DNA"/>
</dbReference>
<organism evidence="12 13">
    <name type="scientific">Bifidobacterium [indicum] DSM 20214 = LMG 11587</name>
    <dbReference type="NCBI Taxonomy" id="1341694"/>
    <lineage>
        <taxon>Bacteria</taxon>
        <taxon>Bacillati</taxon>
        <taxon>Actinomycetota</taxon>
        <taxon>Actinomycetes</taxon>
        <taxon>Bifidobacteriales</taxon>
        <taxon>Bifidobacteriaceae</taxon>
        <taxon>Bifidobacterium</taxon>
    </lineage>
</organism>
<evidence type="ECO:0000256" key="4">
    <source>
        <dbReference type="ARBA" id="ARBA00022801"/>
    </source>
</evidence>
<evidence type="ECO:0000256" key="3">
    <source>
        <dbReference type="ARBA" id="ARBA00012756"/>
    </source>
</evidence>
<dbReference type="Pfam" id="PF08532">
    <property type="entry name" value="Glyco_hydro_42M"/>
    <property type="match status" value="1"/>
</dbReference>
<feature type="domain" description="Beta-galactosidase C-terminal" evidence="11">
    <location>
        <begin position="638"/>
        <end position="667"/>
    </location>
</feature>
<accession>A0A087VV63</accession>
<dbReference type="InterPro" id="IPR017853">
    <property type="entry name" value="GH"/>
</dbReference>
<dbReference type="InterPro" id="IPR013780">
    <property type="entry name" value="Glyco_hydro_b"/>
</dbReference>
<evidence type="ECO:0000256" key="7">
    <source>
        <dbReference type="PIRSR" id="PIRSR001084-1"/>
    </source>
</evidence>
<evidence type="ECO:0000256" key="6">
    <source>
        <dbReference type="PIRNR" id="PIRNR001084"/>
    </source>
</evidence>
<dbReference type="RefSeq" id="WP_033490492.1">
    <property type="nucleotide sequence ID" value="NZ_CP006018.1"/>
</dbReference>
<reference evidence="12 13" key="1">
    <citation type="journal article" date="2014" name="Appl. Environ. Microbiol.">
        <title>Genomic encyclopedia of type strains of the genus Bifidobacterium.</title>
        <authorList>
            <person name="Milani C."/>
            <person name="Lugli G.A."/>
            <person name="Duranti S."/>
            <person name="Turroni F."/>
            <person name="Bottacini F."/>
            <person name="Mangifesta M."/>
            <person name="Sanchez B."/>
            <person name="Viappiani A."/>
            <person name="Mancabelli L."/>
            <person name="Taminiau B."/>
            <person name="Delcenserie V."/>
            <person name="Barrangou R."/>
            <person name="Margolles A."/>
            <person name="van Sinderen D."/>
            <person name="Ventura M."/>
        </authorList>
    </citation>
    <scope>NUCLEOTIDE SEQUENCE [LARGE SCALE GENOMIC DNA]</scope>
    <source>
        <strain evidence="12 13">LMG 11587</strain>
    </source>
</reference>
<dbReference type="Pfam" id="PF02449">
    <property type="entry name" value="Glyco_hydro_42"/>
    <property type="match status" value="1"/>
</dbReference>
<dbReference type="HOGENOM" id="CLU_012430_1_1_11"/>
<dbReference type="SUPFAM" id="SSF51445">
    <property type="entry name" value="(Trans)glycosidases"/>
    <property type="match status" value="1"/>
</dbReference>
<dbReference type="KEGG" id="bii:BINDI_0968"/>
<evidence type="ECO:0000313" key="13">
    <source>
        <dbReference type="Proteomes" id="UP000028569"/>
    </source>
</evidence>
<dbReference type="InterPro" id="IPR013738">
    <property type="entry name" value="Beta_galactosidase_Trimer"/>
</dbReference>
<feature type="binding site" evidence="8">
    <location>
        <position position="330"/>
    </location>
    <ligand>
        <name>substrate</name>
    </ligand>
</feature>
<dbReference type="Proteomes" id="UP000028569">
    <property type="component" value="Chromosome"/>
</dbReference>
<protein>
    <recommendedName>
        <fullName evidence="3 6">Beta-galactosidase</fullName>
        <shortName evidence="6">Beta-gal</shortName>
        <ecNumber evidence="3 6">3.2.1.23</ecNumber>
    </recommendedName>
</protein>
<keyword evidence="5 6" id="KW-0326">Glycosidase</keyword>
<dbReference type="InterPro" id="IPR013739">
    <property type="entry name" value="Beta_galactosidase_C"/>
</dbReference>
<dbReference type="GO" id="GO:0004565">
    <property type="term" value="F:beta-galactosidase activity"/>
    <property type="evidence" value="ECO:0007669"/>
    <property type="project" value="UniProtKB-EC"/>
</dbReference>
<comment type="catalytic activity">
    <reaction evidence="1 6">
        <text>Hydrolysis of terminal non-reducing beta-D-galactose residues in beta-D-galactosides.</text>
        <dbReference type="EC" id="3.2.1.23"/>
    </reaction>
</comment>
<dbReference type="GO" id="GO:0009341">
    <property type="term" value="C:beta-galactosidase complex"/>
    <property type="evidence" value="ECO:0007669"/>
    <property type="project" value="InterPro"/>
</dbReference>
<keyword evidence="4 6" id="KW-0378">Hydrolase</keyword>
<dbReference type="GO" id="GO:0006012">
    <property type="term" value="P:galactose metabolic process"/>
    <property type="evidence" value="ECO:0007669"/>
    <property type="project" value="InterPro"/>
</dbReference>
<dbReference type="PANTHER" id="PTHR36447:SF1">
    <property type="entry name" value="BETA-GALACTOSIDASE GANA"/>
    <property type="match status" value="1"/>
</dbReference>
<proteinExistence type="inferred from homology"/>
<feature type="domain" description="Glycoside hydrolase family 42 N-terminal" evidence="9">
    <location>
        <begin position="27"/>
        <end position="397"/>
    </location>
</feature>
<dbReference type="InterPro" id="IPR003476">
    <property type="entry name" value="Glyco_hydro_42"/>
</dbReference>
<dbReference type="AlphaFoldDB" id="A0A087VV63"/>